<name>A0A5N8VBM0_9ACTN</name>
<keyword evidence="2" id="KW-1185">Reference proteome</keyword>
<sequence length="61" mass="6948">MADSSKARTHDNPRLEYLAAASHWQITRAMKRGLEWIRCRPDLVDGRLATAEPPSSRTAER</sequence>
<dbReference type="Proteomes" id="UP000325849">
    <property type="component" value="Unassembled WGS sequence"/>
</dbReference>
<proteinExistence type="predicted"/>
<dbReference type="EMBL" id="VJZD01000045">
    <property type="protein sequence ID" value="MPY32316.1"/>
    <property type="molecule type" value="Genomic_DNA"/>
</dbReference>
<evidence type="ECO:0000313" key="2">
    <source>
        <dbReference type="Proteomes" id="UP000325849"/>
    </source>
</evidence>
<comment type="caution">
    <text evidence="1">The sequence shown here is derived from an EMBL/GenBank/DDBJ whole genome shotgun (WGS) entry which is preliminary data.</text>
</comment>
<protein>
    <submittedName>
        <fullName evidence="1">Uncharacterized protein</fullName>
    </submittedName>
</protein>
<evidence type="ECO:0000313" key="1">
    <source>
        <dbReference type="EMBL" id="MPY32316.1"/>
    </source>
</evidence>
<accession>A0A5N8VBM0</accession>
<organism evidence="1 2">
    <name type="scientific">Streptomyces adustus</name>
    <dbReference type="NCBI Taxonomy" id="1609272"/>
    <lineage>
        <taxon>Bacteria</taxon>
        <taxon>Bacillati</taxon>
        <taxon>Actinomycetota</taxon>
        <taxon>Actinomycetes</taxon>
        <taxon>Kitasatosporales</taxon>
        <taxon>Streptomycetaceae</taxon>
        <taxon>Streptomyces</taxon>
    </lineage>
</organism>
<reference evidence="1 2" key="1">
    <citation type="submission" date="2019-07" db="EMBL/GenBank/DDBJ databases">
        <title>New species of Amycolatopsis and Streptomyces.</title>
        <authorList>
            <person name="Duangmal K."/>
            <person name="Teo W.F.A."/>
            <person name="Lipun K."/>
        </authorList>
    </citation>
    <scope>NUCLEOTIDE SEQUENCE [LARGE SCALE GENOMIC DNA]</scope>
    <source>
        <strain evidence="1 2">NBRC 109810</strain>
    </source>
</reference>
<dbReference type="AlphaFoldDB" id="A0A5N8VBM0"/>
<gene>
    <name evidence="1" type="ORF">FNH09_13830</name>
</gene>